<reference evidence="4 5" key="1">
    <citation type="submission" date="2020-08" db="EMBL/GenBank/DDBJ databases">
        <title>Genomic Encyclopedia of Type Strains, Phase III (KMG-III): the genomes of soil and plant-associated and newly described type strains.</title>
        <authorList>
            <person name="Whitman W."/>
        </authorList>
    </citation>
    <scope>NUCLEOTIDE SEQUENCE [LARGE SCALE GENOMIC DNA]</scope>
    <source>
        <strain evidence="4 5">CECT 8897</strain>
    </source>
</reference>
<dbReference type="InterPro" id="IPR029058">
    <property type="entry name" value="AB_hydrolase_fold"/>
</dbReference>
<proteinExistence type="predicted"/>
<dbReference type="Pfam" id="PF02129">
    <property type="entry name" value="Peptidase_S15"/>
    <property type="match status" value="1"/>
</dbReference>
<organism evidence="4 5">
    <name type="scientific">Pseudoduganella violacea</name>
    <dbReference type="NCBI Taxonomy" id="1715466"/>
    <lineage>
        <taxon>Bacteria</taxon>
        <taxon>Pseudomonadati</taxon>
        <taxon>Pseudomonadota</taxon>
        <taxon>Betaproteobacteria</taxon>
        <taxon>Burkholderiales</taxon>
        <taxon>Oxalobacteraceae</taxon>
        <taxon>Telluria group</taxon>
        <taxon>Pseudoduganella</taxon>
    </lineage>
</organism>
<dbReference type="SUPFAM" id="SSF53474">
    <property type="entry name" value="alpha/beta-Hydrolases"/>
    <property type="match status" value="1"/>
</dbReference>
<evidence type="ECO:0000256" key="2">
    <source>
        <dbReference type="SAM" id="SignalP"/>
    </source>
</evidence>
<dbReference type="SUPFAM" id="SSF49785">
    <property type="entry name" value="Galactose-binding domain-like"/>
    <property type="match status" value="1"/>
</dbReference>
<dbReference type="Proteomes" id="UP000541535">
    <property type="component" value="Unassembled WGS sequence"/>
</dbReference>
<dbReference type="Gene3D" id="3.40.50.1820">
    <property type="entry name" value="alpha/beta hydrolase"/>
    <property type="match status" value="1"/>
</dbReference>
<evidence type="ECO:0000313" key="5">
    <source>
        <dbReference type="Proteomes" id="UP000541535"/>
    </source>
</evidence>
<keyword evidence="2" id="KW-0732">Signal</keyword>
<sequence length="645" mass="71785">MIRPLSVLALSLALCGAAHGFDRAAVLAADDAPAAPKSSPREHYTKYEFRIPMRDGARLFTTVYVPKDSSKSYPFLIERTPYSAGVREQGKLQYGVEFYPKSLGPSREFEQAGYIFVRQDVRGRYMSEGKWQEMTPHINAQRAPGEGNESQDMHDTIEWLLKNVPGNNGKAGIYGISYPGFYTSASIIDSHPAIKAASPQAPVTNLFMGDDAYHGGALMLAANFDFYSAFTSEQNPTAQPKNWESFDYGMADGYDYFLKHQSLANILAQLQPKQRTYLEPTIEHSSYDAFWKSRDIAPHLKNVRAAVLTVGGWFDAEDLQGPFTTYQAIGRNNPGIFNGLVIGPWSHGGWAGGEGRNLGPVKFDSKTSEHFRQKIQFPFFEQHLKGVKPEQATANVNAFETGSNVWRQYSAWPPQQAKARTLYFGANGTLHWQQPAAGGGEYDEYVSDPKKPVPYIGYAATGVPREYMVSDQRFASSRPDVLVYQSEVLEEDVTLAGPVAPKLFVSTSGSDADWVVKLIDVYPQEYPAPAKEDGASAVKMAGYQQLVRGNPLRGKFRHSFEKPEAFTPGKVEALNFQLGDVNHTFRRGHRIMVQVQSSWFPLIDLNPQKFMDIPKAKPEDFQKATQRVYRAPATPSGIAVQVLAR</sequence>
<keyword evidence="5" id="KW-1185">Reference proteome</keyword>
<dbReference type="Gene3D" id="2.60.120.260">
    <property type="entry name" value="Galactose-binding domain-like"/>
    <property type="match status" value="1"/>
</dbReference>
<dbReference type="InterPro" id="IPR008979">
    <property type="entry name" value="Galactose-bd-like_sf"/>
</dbReference>
<dbReference type="EMBL" id="JACHXD010000010">
    <property type="protein sequence ID" value="MBB3120636.1"/>
    <property type="molecule type" value="Genomic_DNA"/>
</dbReference>
<feature type="chain" id="PRO_5030844635" description="Xaa-Pro dipeptidyl-peptidase C-terminal domain-containing protein" evidence="2">
    <location>
        <begin position="21"/>
        <end position="645"/>
    </location>
</feature>
<feature type="signal peptide" evidence="2">
    <location>
        <begin position="1"/>
        <end position="20"/>
    </location>
</feature>
<dbReference type="AlphaFoldDB" id="A0A7W5FVD4"/>
<dbReference type="GO" id="GO:0008239">
    <property type="term" value="F:dipeptidyl-peptidase activity"/>
    <property type="evidence" value="ECO:0007669"/>
    <property type="project" value="InterPro"/>
</dbReference>
<dbReference type="InterPro" id="IPR013736">
    <property type="entry name" value="Xaa-Pro_dipept_C"/>
</dbReference>
<comment type="caution">
    <text evidence="4">The sequence shown here is derived from an EMBL/GenBank/DDBJ whole genome shotgun (WGS) entry which is preliminary data.</text>
</comment>
<dbReference type="Gene3D" id="1.10.3020.10">
    <property type="entry name" value="alpha-amino acid ester hydrolase ( Helical cap domain)"/>
    <property type="match status" value="1"/>
</dbReference>
<protein>
    <recommendedName>
        <fullName evidence="3">Xaa-Pro dipeptidyl-peptidase C-terminal domain-containing protein</fullName>
    </recommendedName>
</protein>
<evidence type="ECO:0000256" key="1">
    <source>
        <dbReference type="ARBA" id="ARBA00022801"/>
    </source>
</evidence>
<dbReference type="InterPro" id="IPR000383">
    <property type="entry name" value="Xaa-Pro-like_dom"/>
</dbReference>
<evidence type="ECO:0000259" key="3">
    <source>
        <dbReference type="SMART" id="SM00939"/>
    </source>
</evidence>
<keyword evidence="1" id="KW-0378">Hydrolase</keyword>
<gene>
    <name evidence="4" type="ORF">FHS03_003703</name>
</gene>
<accession>A0A7W5FVD4</accession>
<feature type="domain" description="Xaa-Pro dipeptidyl-peptidase C-terminal" evidence="3">
    <location>
        <begin position="377"/>
        <end position="639"/>
    </location>
</feature>
<dbReference type="Pfam" id="PF08530">
    <property type="entry name" value="PepX_C"/>
    <property type="match status" value="1"/>
</dbReference>
<dbReference type="SMART" id="SM00939">
    <property type="entry name" value="PepX_C"/>
    <property type="match status" value="1"/>
</dbReference>
<name>A0A7W5FVD4_9BURK</name>
<dbReference type="NCBIfam" id="TIGR00976">
    <property type="entry name" value="CocE_NonD"/>
    <property type="match status" value="1"/>
</dbReference>
<dbReference type="InterPro" id="IPR005674">
    <property type="entry name" value="CocE/Ser_esterase"/>
</dbReference>
<dbReference type="RefSeq" id="WP_183442400.1">
    <property type="nucleotide sequence ID" value="NZ_JACHXD010000010.1"/>
</dbReference>
<evidence type="ECO:0000313" key="4">
    <source>
        <dbReference type="EMBL" id="MBB3120636.1"/>
    </source>
</evidence>